<evidence type="ECO:0000256" key="12">
    <source>
        <dbReference type="ARBA" id="ARBA00069492"/>
    </source>
</evidence>
<dbReference type="PANTHER" id="PTHR10210">
    <property type="entry name" value="RIBOSE-PHOSPHATE DIPHOSPHOKINASE FAMILY MEMBER"/>
    <property type="match status" value="1"/>
</dbReference>
<evidence type="ECO:0000256" key="9">
    <source>
        <dbReference type="ARBA" id="ARBA00022842"/>
    </source>
</evidence>
<dbReference type="InterPro" id="IPR029099">
    <property type="entry name" value="Pribosyltran_N"/>
</dbReference>
<keyword evidence="4" id="KW-0479">Metal-binding</keyword>
<dbReference type="Pfam" id="PF13793">
    <property type="entry name" value="Pribosyltran_N"/>
    <property type="match status" value="1"/>
</dbReference>
<evidence type="ECO:0000256" key="1">
    <source>
        <dbReference type="ARBA" id="ARBA00013247"/>
    </source>
</evidence>
<dbReference type="EMBL" id="JOKN01000015">
    <property type="protein sequence ID" value="KEQ56584.1"/>
    <property type="molecule type" value="Genomic_DNA"/>
</dbReference>
<dbReference type="PATRIC" id="fig|1502293.3.peg.901"/>
<dbReference type="FunFam" id="3.40.50.2020:FF:000074">
    <property type="entry name" value="Ribose-phosphate pyrophosphokinase"/>
    <property type="match status" value="1"/>
</dbReference>
<evidence type="ECO:0000256" key="5">
    <source>
        <dbReference type="ARBA" id="ARBA00022727"/>
    </source>
</evidence>
<evidence type="ECO:0000313" key="16">
    <source>
        <dbReference type="EMBL" id="KEQ56584.1"/>
    </source>
</evidence>
<dbReference type="EC" id="2.7.6.1" evidence="1"/>
<dbReference type="GO" id="GO:0005524">
    <property type="term" value="F:ATP binding"/>
    <property type="evidence" value="ECO:0007669"/>
    <property type="project" value="UniProtKB-KW"/>
</dbReference>
<evidence type="ECO:0000256" key="11">
    <source>
        <dbReference type="ARBA" id="ARBA00061433"/>
    </source>
</evidence>
<dbReference type="NCBIfam" id="TIGR01251">
    <property type="entry name" value="ribP_PPkin"/>
    <property type="match status" value="1"/>
</dbReference>
<dbReference type="Pfam" id="PF00156">
    <property type="entry name" value="Pribosyltran"/>
    <property type="match status" value="1"/>
</dbReference>
<evidence type="ECO:0000256" key="7">
    <source>
        <dbReference type="ARBA" id="ARBA00022777"/>
    </source>
</evidence>
<evidence type="ECO:0000259" key="14">
    <source>
        <dbReference type="Pfam" id="PF00156"/>
    </source>
</evidence>
<reference evidence="16 17" key="1">
    <citation type="submission" date="2014-06" db="EMBL/GenBank/DDBJ databases">
        <authorList>
            <person name="Ngugi D.K."/>
            <person name="Blom J."/>
            <person name="Alam I."/>
            <person name="Rashid M."/>
            <person name="Ba Alawi W."/>
            <person name="Zhang G."/>
            <person name="Hikmawan T."/>
            <person name="Guan Y."/>
            <person name="Antunes A."/>
            <person name="Siam R."/>
            <person name="ElDorry H."/>
            <person name="Bajic V."/>
            <person name="Stingl U."/>
        </authorList>
    </citation>
    <scope>NUCLEOTIDE SEQUENCE [LARGE SCALE GENOMIC DNA]</scope>
    <source>
        <strain evidence="16">SCGC AAA799-N04</strain>
    </source>
</reference>
<dbReference type="Gene3D" id="3.40.50.2020">
    <property type="match status" value="2"/>
</dbReference>
<dbReference type="Proteomes" id="UP000028059">
    <property type="component" value="Unassembled WGS sequence"/>
</dbReference>
<dbReference type="GO" id="GO:0004749">
    <property type="term" value="F:ribose phosphate diphosphokinase activity"/>
    <property type="evidence" value="ECO:0007669"/>
    <property type="project" value="UniProtKB-EC"/>
</dbReference>
<dbReference type="GO" id="GO:0006015">
    <property type="term" value="P:5-phosphoribose 1-diphosphate biosynthetic process"/>
    <property type="evidence" value="ECO:0007669"/>
    <property type="project" value="TreeGrafter"/>
</dbReference>
<dbReference type="CDD" id="cd06223">
    <property type="entry name" value="PRTases_typeI"/>
    <property type="match status" value="1"/>
</dbReference>
<evidence type="ECO:0000256" key="13">
    <source>
        <dbReference type="RuleBase" id="RU004324"/>
    </source>
</evidence>
<keyword evidence="5 13" id="KW-0545">Nucleotide biosynthesis</keyword>
<dbReference type="GO" id="GO:0002189">
    <property type="term" value="C:ribose phosphate diphosphokinase complex"/>
    <property type="evidence" value="ECO:0007669"/>
    <property type="project" value="TreeGrafter"/>
</dbReference>
<keyword evidence="8" id="KW-0067">ATP-binding</keyword>
<evidence type="ECO:0000256" key="10">
    <source>
        <dbReference type="ARBA" id="ARBA00049535"/>
    </source>
</evidence>
<keyword evidence="2" id="KW-0963">Cytoplasm</keyword>
<dbReference type="GO" id="GO:0000287">
    <property type="term" value="F:magnesium ion binding"/>
    <property type="evidence" value="ECO:0007669"/>
    <property type="project" value="InterPro"/>
</dbReference>
<organism evidence="16 17">
    <name type="scientific">Marine Group I thaumarchaeote SCGC AAA799-N04</name>
    <dbReference type="NCBI Taxonomy" id="1502293"/>
    <lineage>
        <taxon>Archaea</taxon>
        <taxon>Nitrososphaerota</taxon>
        <taxon>Marine Group I</taxon>
    </lineage>
</organism>
<evidence type="ECO:0000256" key="4">
    <source>
        <dbReference type="ARBA" id="ARBA00022723"/>
    </source>
</evidence>
<comment type="catalytic activity">
    <reaction evidence="10">
        <text>D-ribose 5-phosphate + ATP = 5-phospho-alpha-D-ribose 1-diphosphate + AMP + H(+)</text>
        <dbReference type="Rhea" id="RHEA:15609"/>
        <dbReference type="ChEBI" id="CHEBI:15378"/>
        <dbReference type="ChEBI" id="CHEBI:30616"/>
        <dbReference type="ChEBI" id="CHEBI:58017"/>
        <dbReference type="ChEBI" id="CHEBI:78346"/>
        <dbReference type="ChEBI" id="CHEBI:456215"/>
        <dbReference type="EC" id="2.7.6.1"/>
    </reaction>
</comment>
<keyword evidence="7 16" id="KW-0418">Kinase</keyword>
<evidence type="ECO:0000259" key="15">
    <source>
        <dbReference type="Pfam" id="PF13793"/>
    </source>
</evidence>
<name>A0A081RN11_9ARCH</name>
<evidence type="ECO:0000256" key="8">
    <source>
        <dbReference type="ARBA" id="ARBA00022840"/>
    </source>
</evidence>
<gene>
    <name evidence="16" type="primary">prs</name>
    <name evidence="16" type="ORF">AAA799N04_00980</name>
</gene>
<evidence type="ECO:0000256" key="2">
    <source>
        <dbReference type="ARBA" id="ARBA00022490"/>
    </source>
</evidence>
<evidence type="ECO:0000256" key="3">
    <source>
        <dbReference type="ARBA" id="ARBA00022679"/>
    </source>
</evidence>
<dbReference type="InterPro" id="IPR000836">
    <property type="entry name" value="PRTase_dom"/>
</dbReference>
<dbReference type="InterPro" id="IPR029057">
    <property type="entry name" value="PRTase-like"/>
</dbReference>
<keyword evidence="6" id="KW-0547">Nucleotide-binding</keyword>
<keyword evidence="9" id="KW-0460">Magnesium</keyword>
<evidence type="ECO:0000256" key="6">
    <source>
        <dbReference type="ARBA" id="ARBA00022741"/>
    </source>
</evidence>
<comment type="caution">
    <text evidence="16">The sequence shown here is derived from an EMBL/GenBank/DDBJ whole genome shotgun (WGS) entry which is preliminary data.</text>
</comment>
<feature type="domain" description="Phosphoribosyltransferase" evidence="14">
    <location>
        <begin position="155"/>
        <end position="264"/>
    </location>
</feature>
<evidence type="ECO:0000313" key="17">
    <source>
        <dbReference type="Proteomes" id="UP000028059"/>
    </source>
</evidence>
<dbReference type="PANTHER" id="PTHR10210:SF32">
    <property type="entry name" value="RIBOSE-PHOSPHATE PYROPHOSPHOKINASE 2"/>
    <property type="match status" value="1"/>
</dbReference>
<dbReference type="FunFam" id="3.40.50.2020:FF:000014">
    <property type="entry name" value="Ribose-phosphate pyrophosphokinase 1"/>
    <property type="match status" value="1"/>
</dbReference>
<sequence length="291" mass="31683">MSKLSVICGKASEDLGRKLSRKIKGNLVKSDVRIFPDGESKITLKGIISKRKSVVVQSIYPPVDTNLVQALSLISKAKETSSEVIAVIPYMGYARQDREFLPGEIVTMKVLAKLFKGAGASKLVAVDIHSLIGLKHFTIKSKNVSAVPDLAAYFKKLSLKDPLIVSPDQGGKERAKEFAKEMGIEYIALQKKRDRKTGKVQIKTKKVDVTGRDLILVDDMISTGGSIVNATKFLKKEKCKRVFVACTHALLMNDAENKIKKSGVTKIVSANTIPGKTSIVDVSNTIAKAIV</sequence>
<proteinExistence type="inferred from homology"/>
<dbReference type="GO" id="GO:0006164">
    <property type="term" value="P:purine nucleotide biosynthetic process"/>
    <property type="evidence" value="ECO:0007669"/>
    <property type="project" value="TreeGrafter"/>
</dbReference>
<dbReference type="SMART" id="SM01400">
    <property type="entry name" value="Pribosyltran_N"/>
    <property type="match status" value="1"/>
</dbReference>
<comment type="similarity">
    <text evidence="11">Belongs to the ribose-phosphate pyrophosphokinase family. Class III (archaeal) subfamily.</text>
</comment>
<dbReference type="GO" id="GO:0016301">
    <property type="term" value="F:kinase activity"/>
    <property type="evidence" value="ECO:0007669"/>
    <property type="project" value="UniProtKB-KW"/>
</dbReference>
<dbReference type="InterPro" id="IPR005946">
    <property type="entry name" value="Rib-P_diPkinase"/>
</dbReference>
<dbReference type="GO" id="GO:0005737">
    <property type="term" value="C:cytoplasm"/>
    <property type="evidence" value="ECO:0007669"/>
    <property type="project" value="TreeGrafter"/>
</dbReference>
<dbReference type="SUPFAM" id="SSF53271">
    <property type="entry name" value="PRTase-like"/>
    <property type="match status" value="1"/>
</dbReference>
<feature type="domain" description="Ribose-phosphate pyrophosphokinase N-terminal" evidence="15">
    <location>
        <begin position="5"/>
        <end position="119"/>
    </location>
</feature>
<accession>A0A081RN11</accession>
<protein>
    <recommendedName>
        <fullName evidence="12">Ribose-phosphate pyrophosphokinase</fullName>
        <ecNumber evidence="1">2.7.6.1</ecNumber>
    </recommendedName>
</protein>
<keyword evidence="3 16" id="KW-0808">Transferase</keyword>
<dbReference type="AlphaFoldDB" id="A0A081RN11"/>
<keyword evidence="17" id="KW-1185">Reference proteome</keyword>